<dbReference type="Gene3D" id="3.50.90.10">
    <property type="entry name" value="YerB-like"/>
    <property type="match status" value="1"/>
</dbReference>
<organism evidence="3 4">
    <name type="scientific">Brockia lithotrophica</name>
    <dbReference type="NCBI Taxonomy" id="933949"/>
    <lineage>
        <taxon>Bacteria</taxon>
        <taxon>Bacillati</taxon>
        <taxon>Bacillota</taxon>
        <taxon>Bacilli</taxon>
        <taxon>Bacillales</taxon>
        <taxon>Bacillales Family X. Incertae Sedis</taxon>
        <taxon>Brockia</taxon>
    </lineage>
</organism>
<dbReference type="AlphaFoldDB" id="A0A660KWR0"/>
<sequence length="344" mass="36933">MKRLRVHAGWAVVLTIFVALAGCLSRPAQEPPAPVPSPAPKAPQPVPEYAPLTGREIGKPIPRRPLAVVIENAPDARPQSGLFAADFVYEMLAEGGIPRFLAVFHSGMPDEIGPVRSARPYFIEVARAFGAVLVHAGGSDEANAILAGGDPPHLDGLAAEGTYFWRSSDRKPPHNLYTSAEKLEAYMAARGIPQTGQPPRFSFAPGGPASLSSDVRPAGRVHITYWGSSPVTYTYAEDRGTYVRATAGKPDVDRKTQAPIQLSNLVIVRVPHAVVDDAGHLKIDLADVREAWWVAKGEAVPVEARWEGNGPYRLFLGSQEVPLVPGTTWVAVLPLRGCDVNFAP</sequence>
<dbReference type="Proteomes" id="UP000267019">
    <property type="component" value="Unassembled WGS sequence"/>
</dbReference>
<dbReference type="SUPFAM" id="SSF159774">
    <property type="entry name" value="YerB-like"/>
    <property type="match status" value="1"/>
</dbReference>
<name>A0A660KWR0_9BACL</name>
<protein>
    <recommendedName>
        <fullName evidence="5">DUF3048 domain-containing protein</fullName>
    </recommendedName>
</protein>
<dbReference type="EMBL" id="RBIJ01000003">
    <property type="protein sequence ID" value="RKQ84741.1"/>
    <property type="molecule type" value="Genomic_DNA"/>
</dbReference>
<feature type="domain" description="DUF3048" evidence="1">
    <location>
        <begin position="52"/>
        <end position="191"/>
    </location>
</feature>
<evidence type="ECO:0000259" key="2">
    <source>
        <dbReference type="Pfam" id="PF17479"/>
    </source>
</evidence>
<feature type="domain" description="DUF3048" evidence="2">
    <location>
        <begin position="221"/>
        <end position="330"/>
    </location>
</feature>
<dbReference type="OrthoDB" id="9779102at2"/>
<evidence type="ECO:0000313" key="3">
    <source>
        <dbReference type="EMBL" id="RKQ84741.1"/>
    </source>
</evidence>
<dbReference type="InterPro" id="IPR035328">
    <property type="entry name" value="DUF3048_C"/>
</dbReference>
<dbReference type="InterPro" id="IPR021416">
    <property type="entry name" value="DUF3048_N"/>
</dbReference>
<evidence type="ECO:0000313" key="4">
    <source>
        <dbReference type="Proteomes" id="UP000267019"/>
    </source>
</evidence>
<evidence type="ECO:0008006" key="5">
    <source>
        <dbReference type="Google" id="ProtNLM"/>
    </source>
</evidence>
<gene>
    <name evidence="3" type="ORF">C7438_1235</name>
</gene>
<evidence type="ECO:0000259" key="1">
    <source>
        <dbReference type="Pfam" id="PF11258"/>
    </source>
</evidence>
<dbReference type="RefSeq" id="WP_121444477.1">
    <property type="nucleotide sequence ID" value="NZ_RBIJ01000003.1"/>
</dbReference>
<dbReference type="InterPro" id="IPR023158">
    <property type="entry name" value="YerB-like_sf"/>
</dbReference>
<accession>A0A660KWR0</accession>
<reference evidence="3 4" key="1">
    <citation type="submission" date="2018-10" db="EMBL/GenBank/DDBJ databases">
        <title>Genomic Encyclopedia of Type Strains, Phase IV (KMG-IV): sequencing the most valuable type-strain genomes for metagenomic binning, comparative biology and taxonomic classification.</title>
        <authorList>
            <person name="Goeker M."/>
        </authorList>
    </citation>
    <scope>NUCLEOTIDE SEQUENCE [LARGE SCALE GENOMIC DNA]</scope>
    <source>
        <strain evidence="3 4">DSM 22653</strain>
    </source>
</reference>
<dbReference type="Pfam" id="PF17479">
    <property type="entry name" value="DUF3048_C"/>
    <property type="match status" value="1"/>
</dbReference>
<comment type="caution">
    <text evidence="3">The sequence shown here is derived from an EMBL/GenBank/DDBJ whole genome shotgun (WGS) entry which is preliminary data.</text>
</comment>
<proteinExistence type="predicted"/>
<dbReference type="Pfam" id="PF11258">
    <property type="entry name" value="DUF3048"/>
    <property type="match status" value="1"/>
</dbReference>
<keyword evidence="4" id="KW-1185">Reference proteome</keyword>
<dbReference type="PROSITE" id="PS51257">
    <property type="entry name" value="PROKAR_LIPOPROTEIN"/>
    <property type="match status" value="1"/>
</dbReference>